<dbReference type="Gene3D" id="2.40.30.170">
    <property type="match status" value="1"/>
</dbReference>
<name>A0A512M490_9BACT</name>
<keyword evidence="5" id="KW-1185">Reference proteome</keyword>
<dbReference type="InterPro" id="IPR058792">
    <property type="entry name" value="Beta-barrel_RND_2"/>
</dbReference>
<dbReference type="EMBL" id="BKAG01000004">
    <property type="protein sequence ID" value="GEP41538.1"/>
    <property type="molecule type" value="Genomic_DNA"/>
</dbReference>
<dbReference type="NCBIfam" id="TIGR01730">
    <property type="entry name" value="RND_mfp"/>
    <property type="match status" value="1"/>
</dbReference>
<dbReference type="Pfam" id="PF25984">
    <property type="entry name" value="BSH_YknX"/>
    <property type="match status" value="1"/>
</dbReference>
<accession>A0A512M490</accession>
<reference evidence="4 5" key="1">
    <citation type="submission" date="2019-07" db="EMBL/GenBank/DDBJ databases">
        <title>Whole genome shotgun sequence of Brevifollis gellanilyticus NBRC 108608.</title>
        <authorList>
            <person name="Hosoyama A."/>
            <person name="Uohara A."/>
            <person name="Ohji S."/>
            <person name="Ichikawa N."/>
        </authorList>
    </citation>
    <scope>NUCLEOTIDE SEQUENCE [LARGE SCALE GENOMIC DNA]</scope>
    <source>
        <strain evidence="4 5">NBRC 108608</strain>
    </source>
</reference>
<feature type="domain" description="YknX-like barrel-sandwich hybrid" evidence="3">
    <location>
        <begin position="22"/>
        <end position="131"/>
    </location>
</feature>
<dbReference type="PANTHER" id="PTHR30469:SF15">
    <property type="entry name" value="HLYD FAMILY OF SECRETION PROTEINS"/>
    <property type="match status" value="1"/>
</dbReference>
<protein>
    <submittedName>
        <fullName evidence="4">Uncharacterized protein</fullName>
    </submittedName>
</protein>
<evidence type="ECO:0000259" key="3">
    <source>
        <dbReference type="Pfam" id="PF25984"/>
    </source>
</evidence>
<dbReference type="InterPro" id="IPR006143">
    <property type="entry name" value="RND_pump_MFP"/>
</dbReference>
<dbReference type="Pfam" id="PF25954">
    <property type="entry name" value="Beta-barrel_RND_2"/>
    <property type="match status" value="1"/>
</dbReference>
<dbReference type="PANTHER" id="PTHR30469">
    <property type="entry name" value="MULTIDRUG RESISTANCE PROTEIN MDTA"/>
    <property type="match status" value="1"/>
</dbReference>
<sequence length="228" mass="25116">MDIGAAPIPGLILPLQDVQIGTPTTGIVAEILVKEGDTVEKGQALVRLSDEVEKLDVERTAKVLEKAKFDHEAAEKLLADKIGTREDALKKRIEYDLATIQQKAAQVRLNERTIRAPIQGIVVKRDKEPGEALLLDETVAQIVHIRQVYAQFYLEPAQAQSLKTGESMSIKVPSLPGSRPITGRLDFIDPRMDAESGLYRIKLLVDNADLHLKAGMRVELDVSSPNPK</sequence>
<dbReference type="GO" id="GO:1990281">
    <property type="term" value="C:efflux pump complex"/>
    <property type="evidence" value="ECO:0007669"/>
    <property type="project" value="TreeGrafter"/>
</dbReference>
<gene>
    <name evidence="4" type="ORF">BGE01nite_08290</name>
</gene>
<evidence type="ECO:0000256" key="1">
    <source>
        <dbReference type="ARBA" id="ARBA00009477"/>
    </source>
</evidence>
<dbReference type="GO" id="GO:0015562">
    <property type="term" value="F:efflux transmembrane transporter activity"/>
    <property type="evidence" value="ECO:0007669"/>
    <property type="project" value="TreeGrafter"/>
</dbReference>
<dbReference type="AlphaFoldDB" id="A0A512M490"/>
<comment type="similarity">
    <text evidence="1">Belongs to the membrane fusion protein (MFP) (TC 8.A.1) family.</text>
</comment>
<dbReference type="SUPFAM" id="SSF111369">
    <property type="entry name" value="HlyD-like secretion proteins"/>
    <property type="match status" value="1"/>
</dbReference>
<comment type="caution">
    <text evidence="4">The sequence shown here is derived from an EMBL/GenBank/DDBJ whole genome shotgun (WGS) entry which is preliminary data.</text>
</comment>
<evidence type="ECO:0000313" key="5">
    <source>
        <dbReference type="Proteomes" id="UP000321577"/>
    </source>
</evidence>
<proteinExistence type="inferred from homology"/>
<organism evidence="4 5">
    <name type="scientific">Brevifollis gellanilyticus</name>
    <dbReference type="NCBI Taxonomy" id="748831"/>
    <lineage>
        <taxon>Bacteria</taxon>
        <taxon>Pseudomonadati</taxon>
        <taxon>Verrucomicrobiota</taxon>
        <taxon>Verrucomicrobiia</taxon>
        <taxon>Verrucomicrobiales</taxon>
        <taxon>Verrucomicrobiaceae</taxon>
    </lineage>
</organism>
<evidence type="ECO:0000259" key="2">
    <source>
        <dbReference type="Pfam" id="PF25954"/>
    </source>
</evidence>
<dbReference type="Proteomes" id="UP000321577">
    <property type="component" value="Unassembled WGS sequence"/>
</dbReference>
<dbReference type="InterPro" id="IPR058639">
    <property type="entry name" value="BSH_YknX-like"/>
</dbReference>
<feature type="domain" description="CusB-like beta-barrel" evidence="2">
    <location>
        <begin position="156"/>
        <end position="224"/>
    </location>
</feature>
<dbReference type="Gene3D" id="2.40.50.100">
    <property type="match status" value="1"/>
</dbReference>
<evidence type="ECO:0000313" key="4">
    <source>
        <dbReference type="EMBL" id="GEP41538.1"/>
    </source>
</evidence>